<evidence type="ECO:0000256" key="3">
    <source>
        <dbReference type="ARBA" id="ARBA00022801"/>
    </source>
</evidence>
<proteinExistence type="inferred from homology"/>
<keyword evidence="2" id="KW-0645">Protease</keyword>
<dbReference type="PANTHER" id="PTHR10454">
    <property type="entry name" value="CASPASE"/>
    <property type="match status" value="1"/>
</dbReference>
<dbReference type="InterPro" id="IPR033139">
    <property type="entry name" value="Caspase_cys_AS"/>
</dbReference>
<name>A0ABN8Q796_9CNID</name>
<dbReference type="InterPro" id="IPR002138">
    <property type="entry name" value="Pept_C14_p10"/>
</dbReference>
<feature type="domain" description="Caspase family p20" evidence="8">
    <location>
        <begin position="5"/>
        <end position="131"/>
    </location>
</feature>
<evidence type="ECO:0000256" key="1">
    <source>
        <dbReference type="ARBA" id="ARBA00010134"/>
    </source>
</evidence>
<keyword evidence="4" id="KW-0788">Thiol protease</keyword>
<dbReference type="InterPro" id="IPR015917">
    <property type="entry name" value="Pept_C14A"/>
</dbReference>
<dbReference type="InterPro" id="IPR011600">
    <property type="entry name" value="Pept_C14_caspase"/>
</dbReference>
<evidence type="ECO:0000256" key="4">
    <source>
        <dbReference type="ARBA" id="ARBA00022807"/>
    </source>
</evidence>
<dbReference type="SUPFAM" id="SSF52129">
    <property type="entry name" value="Caspase-like"/>
    <property type="match status" value="1"/>
</dbReference>
<feature type="domain" description="Caspase family p10" evidence="7">
    <location>
        <begin position="139"/>
        <end position="173"/>
    </location>
</feature>
<dbReference type="InterPro" id="IPR002398">
    <property type="entry name" value="Pept_C14"/>
</dbReference>
<protein>
    <recommendedName>
        <fullName evidence="11">Caspase-3</fullName>
    </recommendedName>
</protein>
<dbReference type="PRINTS" id="PR00376">
    <property type="entry name" value="IL1BCENZYME"/>
</dbReference>
<comment type="caution">
    <text evidence="9">The sequence shown here is derived from an EMBL/GenBank/DDBJ whole genome shotgun (WGS) entry which is preliminary data.</text>
</comment>
<dbReference type="Proteomes" id="UP001159405">
    <property type="component" value="Unassembled WGS sequence"/>
</dbReference>
<dbReference type="Gene3D" id="3.40.50.1460">
    <property type="match status" value="1"/>
</dbReference>
<evidence type="ECO:0000256" key="2">
    <source>
        <dbReference type="ARBA" id="ARBA00022670"/>
    </source>
</evidence>
<accession>A0ABN8Q796</accession>
<gene>
    <name evidence="9" type="ORF">PLOB_00002088</name>
</gene>
<evidence type="ECO:0000256" key="6">
    <source>
        <dbReference type="RuleBase" id="RU003971"/>
    </source>
</evidence>
<evidence type="ECO:0008006" key="11">
    <source>
        <dbReference type="Google" id="ProtNLM"/>
    </source>
</evidence>
<evidence type="ECO:0000259" key="7">
    <source>
        <dbReference type="PROSITE" id="PS50207"/>
    </source>
</evidence>
<keyword evidence="3" id="KW-0378">Hydrolase</keyword>
<dbReference type="PROSITE" id="PS01122">
    <property type="entry name" value="CASPASE_CYS"/>
    <property type="match status" value="1"/>
</dbReference>
<reference evidence="9 10" key="1">
    <citation type="submission" date="2022-05" db="EMBL/GenBank/DDBJ databases">
        <authorList>
            <consortium name="Genoscope - CEA"/>
            <person name="William W."/>
        </authorList>
    </citation>
    <scope>NUCLEOTIDE SEQUENCE [LARGE SCALE GENOMIC DNA]</scope>
</reference>
<dbReference type="PROSITE" id="PS50207">
    <property type="entry name" value="CASPASE_P10"/>
    <property type="match status" value="1"/>
</dbReference>
<evidence type="ECO:0000313" key="9">
    <source>
        <dbReference type="EMBL" id="CAH3157053.1"/>
    </source>
</evidence>
<dbReference type="InterPro" id="IPR001309">
    <property type="entry name" value="Pept_C14_p20"/>
</dbReference>
<evidence type="ECO:0000313" key="10">
    <source>
        <dbReference type="Proteomes" id="UP001159405"/>
    </source>
</evidence>
<dbReference type="EMBL" id="CALNXK010000106">
    <property type="protein sequence ID" value="CAH3157053.1"/>
    <property type="molecule type" value="Genomic_DNA"/>
</dbReference>
<dbReference type="Pfam" id="PF00656">
    <property type="entry name" value="Peptidase_C14"/>
    <property type="match status" value="1"/>
</dbReference>
<keyword evidence="5" id="KW-0865">Zymogen</keyword>
<organism evidence="9 10">
    <name type="scientific">Porites lobata</name>
    <dbReference type="NCBI Taxonomy" id="104759"/>
    <lineage>
        <taxon>Eukaryota</taxon>
        <taxon>Metazoa</taxon>
        <taxon>Cnidaria</taxon>
        <taxon>Anthozoa</taxon>
        <taxon>Hexacorallia</taxon>
        <taxon>Scleractinia</taxon>
        <taxon>Fungiina</taxon>
        <taxon>Poritidae</taxon>
        <taxon>Porites</taxon>
    </lineage>
</organism>
<sequence>MTARPRGITLIINNASFAHHPKHGQQSPRHGSKEDVRQVEALFTALDFSVRTKENLSRLQLLDELYYIAREDHSAYDCFVLWLMSHGRSGEVFCSDGDTIPIQTLHDMFSNCDTLSGKPKLFFIQACRGEGEDEGVSKPASKVPTHADFLYAFSTVDKYVSYRHEALGSFYVR</sequence>
<feature type="non-terminal residue" evidence="9">
    <location>
        <position position="173"/>
    </location>
</feature>
<dbReference type="PROSITE" id="PS01121">
    <property type="entry name" value="CASPASE_HIS"/>
    <property type="match status" value="1"/>
</dbReference>
<dbReference type="PANTHER" id="PTHR10454:SF210">
    <property type="entry name" value="CASPASE-2"/>
    <property type="match status" value="1"/>
</dbReference>
<evidence type="ECO:0000256" key="5">
    <source>
        <dbReference type="ARBA" id="ARBA00023145"/>
    </source>
</evidence>
<dbReference type="PROSITE" id="PS50208">
    <property type="entry name" value="CASPASE_P20"/>
    <property type="match status" value="1"/>
</dbReference>
<dbReference type="SMART" id="SM00115">
    <property type="entry name" value="CASc"/>
    <property type="match status" value="1"/>
</dbReference>
<keyword evidence="10" id="KW-1185">Reference proteome</keyword>
<dbReference type="InterPro" id="IPR016129">
    <property type="entry name" value="Caspase_his_AS"/>
</dbReference>
<dbReference type="InterPro" id="IPR029030">
    <property type="entry name" value="Caspase-like_dom_sf"/>
</dbReference>
<evidence type="ECO:0000259" key="8">
    <source>
        <dbReference type="PROSITE" id="PS50208"/>
    </source>
</evidence>
<comment type="similarity">
    <text evidence="1 6">Belongs to the peptidase C14A family.</text>
</comment>